<dbReference type="InterPro" id="IPR026898">
    <property type="entry name" value="PrsW"/>
</dbReference>
<dbReference type="AlphaFoldDB" id="A0A1H9V4G1"/>
<dbReference type="Pfam" id="PF13367">
    <property type="entry name" value="PrsW-protease"/>
    <property type="match status" value="1"/>
</dbReference>
<evidence type="ECO:0000313" key="2">
    <source>
        <dbReference type="EMBL" id="SES16605.1"/>
    </source>
</evidence>
<evidence type="ECO:0000313" key="3">
    <source>
        <dbReference type="Proteomes" id="UP000182584"/>
    </source>
</evidence>
<name>A0A1H9V4G1_BUTFI</name>
<reference evidence="2 3" key="1">
    <citation type="submission" date="2016-10" db="EMBL/GenBank/DDBJ databases">
        <authorList>
            <person name="de Groot N.N."/>
        </authorList>
    </citation>
    <scope>NUCLEOTIDE SEQUENCE [LARGE SCALE GENOMIC DNA]</scope>
    <source>
        <strain evidence="2 3">AR40</strain>
    </source>
</reference>
<dbReference type="RefSeq" id="WP_074757425.1">
    <property type="nucleotide sequence ID" value="NZ_FOGJ01000021.1"/>
</dbReference>
<dbReference type="PANTHER" id="PTHR36844">
    <property type="entry name" value="PROTEASE PRSW"/>
    <property type="match status" value="1"/>
</dbReference>
<dbReference type="eggNOG" id="ENOG5032SKG">
    <property type="taxonomic scope" value="Bacteria"/>
</dbReference>
<dbReference type="OrthoDB" id="1667400at2"/>
<proteinExistence type="predicted"/>
<feature type="transmembrane region" description="Helical" evidence="1">
    <location>
        <begin position="80"/>
        <end position="104"/>
    </location>
</feature>
<dbReference type="GO" id="GO:0006508">
    <property type="term" value="P:proteolysis"/>
    <property type="evidence" value="ECO:0007669"/>
    <property type="project" value="UniProtKB-KW"/>
</dbReference>
<protein>
    <submittedName>
        <fullName evidence="2">Protease prsW family protein</fullName>
    </submittedName>
</protein>
<keyword evidence="2" id="KW-0645">Protease</keyword>
<dbReference type="EMBL" id="FOGJ01000021">
    <property type="protein sequence ID" value="SES16605.1"/>
    <property type="molecule type" value="Genomic_DNA"/>
</dbReference>
<keyword evidence="2" id="KW-0378">Hydrolase</keyword>
<keyword evidence="1" id="KW-1133">Transmembrane helix</keyword>
<organism evidence="2 3">
    <name type="scientific">Butyrivibrio fibrisolvens</name>
    <dbReference type="NCBI Taxonomy" id="831"/>
    <lineage>
        <taxon>Bacteria</taxon>
        <taxon>Bacillati</taxon>
        <taxon>Bacillota</taxon>
        <taxon>Clostridia</taxon>
        <taxon>Lachnospirales</taxon>
        <taxon>Lachnospiraceae</taxon>
        <taxon>Butyrivibrio</taxon>
    </lineage>
</organism>
<feature type="transmembrane region" description="Helical" evidence="1">
    <location>
        <begin position="179"/>
        <end position="200"/>
    </location>
</feature>
<keyword evidence="1" id="KW-0472">Membrane</keyword>
<accession>A0A1H9V4G1</accession>
<gene>
    <name evidence="2" type="ORF">SAMN04487884_12133</name>
</gene>
<dbReference type="GO" id="GO:0008233">
    <property type="term" value="F:peptidase activity"/>
    <property type="evidence" value="ECO:0007669"/>
    <property type="project" value="UniProtKB-KW"/>
</dbReference>
<feature type="transmembrane region" description="Helical" evidence="1">
    <location>
        <begin position="36"/>
        <end position="60"/>
    </location>
</feature>
<sequence>MASIISLVLCLIIIGILYKNMIAWEGSYRISRGQALLPVILGLLSVPLSFVFFLIIGLTFKAVTGFVPTDGPALLASFNHALFSAALNEELAKLIITLIVLCIYRKKWRNVYEYMLVAGAVGFGFTLIEDFVYSMGLTGLLMRLPNMTVHMMLGLAMGRHLGLARYNKVTGRGSVVKEYLLAYFVPVLCHTIFEFFAANMLIHAGDNVETITPEIERTTYIGAGMVLIIVIPTFIFQFYIFRRLKKNAANLTALSFMDTNSADQKS</sequence>
<feature type="transmembrane region" description="Helical" evidence="1">
    <location>
        <begin position="220"/>
        <end position="241"/>
    </location>
</feature>
<feature type="transmembrane region" description="Helical" evidence="1">
    <location>
        <begin position="6"/>
        <end position="24"/>
    </location>
</feature>
<keyword evidence="1" id="KW-0812">Transmembrane</keyword>
<evidence type="ECO:0000256" key="1">
    <source>
        <dbReference type="SAM" id="Phobius"/>
    </source>
</evidence>
<dbReference type="Proteomes" id="UP000182584">
    <property type="component" value="Unassembled WGS sequence"/>
</dbReference>
<feature type="transmembrane region" description="Helical" evidence="1">
    <location>
        <begin position="111"/>
        <end position="128"/>
    </location>
</feature>
<dbReference type="PANTHER" id="PTHR36844:SF1">
    <property type="entry name" value="PROTEASE PRSW"/>
    <property type="match status" value="1"/>
</dbReference>